<sequence>MEWTLWYLGTQLITSFNSHGLHKPGDTAIIGKPDNYREGELHTDITFGPKDSQHNFSFTFHQGTFYTITGPNGAGKTTLLKILSGELSPNCGEVTLADTAVHRIKSVDQLILLGEPVFYPELSVGEHLALLVPPQEDRYHAILNEWDLTSLAERSTFSLSSGERQRAFLATQLSDARPIVMLDEPERHLDSRWVKKLSSALKDLSRRGHLCIVATHSDILTSCSDETITL</sequence>
<dbReference type="Pfam" id="PF00005">
    <property type="entry name" value="ABC_tran"/>
    <property type="match status" value="1"/>
</dbReference>
<dbReference type="InterPro" id="IPR050153">
    <property type="entry name" value="Metal_Ion_Import_ABC"/>
</dbReference>
<evidence type="ECO:0000256" key="3">
    <source>
        <dbReference type="ARBA" id="ARBA00022840"/>
    </source>
</evidence>
<feature type="domain" description="ABC transporter" evidence="4">
    <location>
        <begin position="36"/>
        <end position="230"/>
    </location>
</feature>
<evidence type="ECO:0000259" key="4">
    <source>
        <dbReference type="PROSITE" id="PS50893"/>
    </source>
</evidence>
<dbReference type="GO" id="GO:0016887">
    <property type="term" value="F:ATP hydrolysis activity"/>
    <property type="evidence" value="ECO:0007669"/>
    <property type="project" value="InterPro"/>
</dbReference>
<dbReference type="EMBL" id="JAKGSI010000001">
    <property type="protein sequence ID" value="MCF4005602.1"/>
    <property type="molecule type" value="Genomic_DNA"/>
</dbReference>
<name>A0A9X1U6D5_9CORY</name>
<keyword evidence="2" id="KW-0547">Nucleotide-binding</keyword>
<evidence type="ECO:0000313" key="5">
    <source>
        <dbReference type="EMBL" id="MCF4005602.1"/>
    </source>
</evidence>
<evidence type="ECO:0000256" key="1">
    <source>
        <dbReference type="ARBA" id="ARBA00022448"/>
    </source>
</evidence>
<dbReference type="RefSeq" id="WP_236117416.1">
    <property type="nucleotide sequence ID" value="NZ_JAKGSI010000001.1"/>
</dbReference>
<dbReference type="GO" id="GO:0005524">
    <property type="term" value="F:ATP binding"/>
    <property type="evidence" value="ECO:0007669"/>
    <property type="project" value="UniProtKB-KW"/>
</dbReference>
<dbReference type="InterPro" id="IPR017871">
    <property type="entry name" value="ABC_transporter-like_CS"/>
</dbReference>
<dbReference type="PANTHER" id="PTHR42734">
    <property type="entry name" value="METAL TRANSPORT SYSTEM ATP-BINDING PROTEIN TM_0124-RELATED"/>
    <property type="match status" value="1"/>
</dbReference>
<proteinExistence type="predicted"/>
<accession>A0A9X1U6D5</accession>
<comment type="caution">
    <text evidence="5">The sequence shown here is derived from an EMBL/GenBank/DDBJ whole genome shotgun (WGS) entry which is preliminary data.</text>
</comment>
<keyword evidence="1" id="KW-0813">Transport</keyword>
<protein>
    <submittedName>
        <fullName evidence="5">ATP-binding cassette domain-containing protein</fullName>
    </submittedName>
</protein>
<keyword evidence="3 5" id="KW-0067">ATP-binding</keyword>
<dbReference type="SMART" id="SM00382">
    <property type="entry name" value="AAA"/>
    <property type="match status" value="1"/>
</dbReference>
<organism evidence="5 6">
    <name type="scientific">Corynebacterium uropygiale</name>
    <dbReference type="NCBI Taxonomy" id="1775911"/>
    <lineage>
        <taxon>Bacteria</taxon>
        <taxon>Bacillati</taxon>
        <taxon>Actinomycetota</taxon>
        <taxon>Actinomycetes</taxon>
        <taxon>Mycobacteriales</taxon>
        <taxon>Corynebacteriaceae</taxon>
        <taxon>Corynebacterium</taxon>
    </lineage>
</organism>
<dbReference type="Proteomes" id="UP001139336">
    <property type="component" value="Unassembled WGS sequence"/>
</dbReference>
<dbReference type="PROSITE" id="PS50893">
    <property type="entry name" value="ABC_TRANSPORTER_2"/>
    <property type="match status" value="1"/>
</dbReference>
<gene>
    <name evidence="5" type="ORF">L1O03_00170</name>
</gene>
<dbReference type="Gene3D" id="3.40.50.300">
    <property type="entry name" value="P-loop containing nucleotide triphosphate hydrolases"/>
    <property type="match status" value="1"/>
</dbReference>
<dbReference type="AlphaFoldDB" id="A0A9X1U6D5"/>
<dbReference type="InterPro" id="IPR027417">
    <property type="entry name" value="P-loop_NTPase"/>
</dbReference>
<dbReference type="InterPro" id="IPR003593">
    <property type="entry name" value="AAA+_ATPase"/>
</dbReference>
<dbReference type="PROSITE" id="PS00211">
    <property type="entry name" value="ABC_TRANSPORTER_1"/>
    <property type="match status" value="1"/>
</dbReference>
<evidence type="ECO:0000256" key="2">
    <source>
        <dbReference type="ARBA" id="ARBA00022741"/>
    </source>
</evidence>
<evidence type="ECO:0000313" key="6">
    <source>
        <dbReference type="Proteomes" id="UP001139336"/>
    </source>
</evidence>
<keyword evidence="6" id="KW-1185">Reference proteome</keyword>
<reference evidence="5" key="1">
    <citation type="submission" date="2022-01" db="EMBL/GenBank/DDBJ databases">
        <title>Corynebacterium sp. nov isolated from isolated from the feces of the greater white-fronted geese (Anser albifrons) at Poyang Lake, PR China.</title>
        <authorList>
            <person name="Liu Q."/>
        </authorList>
    </citation>
    <scope>NUCLEOTIDE SEQUENCE</scope>
    <source>
        <strain evidence="5">JCM 32435</strain>
    </source>
</reference>
<dbReference type="SUPFAM" id="SSF52540">
    <property type="entry name" value="P-loop containing nucleoside triphosphate hydrolases"/>
    <property type="match status" value="1"/>
</dbReference>
<dbReference type="InterPro" id="IPR003439">
    <property type="entry name" value="ABC_transporter-like_ATP-bd"/>
</dbReference>